<dbReference type="KEGG" id="hcq:109525794"/>
<dbReference type="InterPro" id="IPR000832">
    <property type="entry name" value="GPCR_2_secretin-like"/>
</dbReference>
<feature type="transmembrane region" description="Helical" evidence="7">
    <location>
        <begin position="506"/>
        <end position="528"/>
    </location>
</feature>
<dbReference type="PROSITE" id="PS50221">
    <property type="entry name" value="GAIN_B"/>
    <property type="match status" value="1"/>
</dbReference>
<feature type="transmembrane region" description="Helical" evidence="7">
    <location>
        <begin position="474"/>
        <end position="494"/>
    </location>
</feature>
<feature type="domain" description="G-protein coupled receptors family 2 profile 2" evidence="10">
    <location>
        <begin position="257"/>
        <end position="527"/>
    </location>
</feature>
<dbReference type="GeneID" id="109525794"/>
<reference evidence="11" key="1">
    <citation type="submission" date="2025-08" db="UniProtKB">
        <authorList>
            <consortium name="Ensembl"/>
        </authorList>
    </citation>
    <scope>IDENTIFICATION</scope>
</reference>
<evidence type="ECO:0000256" key="7">
    <source>
        <dbReference type="SAM" id="Phobius"/>
    </source>
</evidence>
<dbReference type="Gene3D" id="2.60.220.50">
    <property type="match status" value="1"/>
</dbReference>
<evidence type="ECO:0000259" key="10">
    <source>
        <dbReference type="PROSITE" id="PS50261"/>
    </source>
</evidence>
<dbReference type="GeneTree" id="ENSGT00940000166567"/>
<reference evidence="11" key="2">
    <citation type="submission" date="2025-09" db="UniProtKB">
        <authorList>
            <consortium name="Ensembl"/>
        </authorList>
    </citation>
    <scope>IDENTIFICATION</scope>
</reference>
<dbReference type="Gene3D" id="1.20.1070.10">
    <property type="entry name" value="Rhodopsin 7-helix transmembrane proteins"/>
    <property type="match status" value="1"/>
</dbReference>
<dbReference type="STRING" id="109280.ENSHCOP00000027581"/>
<dbReference type="GO" id="GO:0005886">
    <property type="term" value="C:plasma membrane"/>
    <property type="evidence" value="ECO:0007669"/>
    <property type="project" value="TreeGrafter"/>
</dbReference>
<feature type="transmembrane region" description="Helical" evidence="7">
    <location>
        <begin position="259"/>
        <end position="282"/>
    </location>
</feature>
<dbReference type="InterPro" id="IPR057244">
    <property type="entry name" value="GAIN_B"/>
</dbReference>
<evidence type="ECO:0000256" key="6">
    <source>
        <dbReference type="SAM" id="MobiDB-lite"/>
    </source>
</evidence>
<feature type="chain" id="PRO_5018552766" evidence="8">
    <location>
        <begin position="25"/>
        <end position="553"/>
    </location>
</feature>
<evidence type="ECO:0000256" key="2">
    <source>
        <dbReference type="ARBA" id="ARBA00022692"/>
    </source>
</evidence>
<protein>
    <submittedName>
        <fullName evidence="11">Adhesion G-protein coupled receptor G5-like</fullName>
    </submittedName>
</protein>
<keyword evidence="12" id="KW-1185">Reference proteome</keyword>
<feature type="signal peptide" evidence="8">
    <location>
        <begin position="1"/>
        <end position="24"/>
    </location>
</feature>
<dbReference type="PRINTS" id="PR00249">
    <property type="entry name" value="GPCRSECRETIN"/>
</dbReference>
<dbReference type="RefSeq" id="XP_019742129.1">
    <property type="nucleotide sequence ID" value="XM_019886570.1"/>
</dbReference>
<dbReference type="InterPro" id="IPR017981">
    <property type="entry name" value="GPCR_2-like_7TM"/>
</dbReference>
<dbReference type="Ensembl" id="ENSHCOT00000023872.1">
    <property type="protein sequence ID" value="ENSHCOP00000027581.1"/>
    <property type="gene ID" value="ENSHCOG00000019529.1"/>
</dbReference>
<dbReference type="OrthoDB" id="6134459at2759"/>
<evidence type="ECO:0000256" key="5">
    <source>
        <dbReference type="ARBA" id="ARBA00023157"/>
    </source>
</evidence>
<feature type="domain" description="GAIN-B" evidence="9">
    <location>
        <begin position="88"/>
        <end position="249"/>
    </location>
</feature>
<dbReference type="Proteomes" id="UP000264820">
    <property type="component" value="Unplaced"/>
</dbReference>
<evidence type="ECO:0000256" key="4">
    <source>
        <dbReference type="ARBA" id="ARBA00023136"/>
    </source>
</evidence>
<evidence type="ECO:0000313" key="12">
    <source>
        <dbReference type="Proteomes" id="UP000264820"/>
    </source>
</evidence>
<evidence type="ECO:0000256" key="3">
    <source>
        <dbReference type="ARBA" id="ARBA00022989"/>
    </source>
</evidence>
<dbReference type="InterPro" id="IPR000203">
    <property type="entry name" value="GPS"/>
</dbReference>
<comment type="subcellular location">
    <subcellularLocation>
        <location evidence="1">Membrane</location>
        <topology evidence="1">Multi-pass membrane protein</topology>
    </subcellularLocation>
</comment>
<feature type="transmembrane region" description="Helical" evidence="7">
    <location>
        <begin position="294"/>
        <end position="316"/>
    </location>
</feature>
<dbReference type="Pfam" id="PF01825">
    <property type="entry name" value="GPS"/>
    <property type="match status" value="1"/>
</dbReference>
<feature type="transmembrane region" description="Helical" evidence="7">
    <location>
        <begin position="336"/>
        <end position="356"/>
    </location>
</feature>
<dbReference type="Pfam" id="PF00002">
    <property type="entry name" value="7tm_2"/>
    <property type="match status" value="1"/>
</dbReference>
<sequence>MSASDCGPVMQVLVLLFWLTLSYAVVEGCLKSNDLLKGSGLSHDSAEQNPAPTESKYCEDILSGCLAQRSWTRCYKQQILNCTPRMRGRGVFILRNVDPSEKREERPTPDHGVQIPSSALQRSRAPESVDKVLVVVTVLDSVHFKSPSRNYGRRGPTGPTGTVLGGTVLVVQAGLNPLQDLPEPITLTFKYNKKVANGACVFWKEINEEDGTGLWSTFGCNTSDTGSEFICRCNHLSFFAVLVNPDLSLREEDVFKLSLITYVGSSLSVVFTIISLILYSCLNKRQPDRAVGLHMHLTGALLCLHLCFLLCCLWSWKLAEEPADWFCGALGLLLHWSLLATVCWSALEGFHLYLLLVRVFNIYIRRYLLKLCVVGWGVPTLITLICGVSGVYGKYTLEVRDSANNNSTIQLCWMSSQFNYRKAVTYTTTVVFPSLVVLFNSCMLGLVVFQLWRLQGGGLKGGGPKGIREKTSRLWKDCVTVLGLSCVLGLPFGLSSATYASVPGVYVFTVLNSLQGVFVFLWCLALTCKSQSDAASSSKDTSSQRIMTTSFNS</sequence>
<dbReference type="PROSITE" id="PS50261">
    <property type="entry name" value="G_PROTEIN_RECEP_F2_4"/>
    <property type="match status" value="1"/>
</dbReference>
<dbReference type="PANTHER" id="PTHR12011">
    <property type="entry name" value="ADHESION G-PROTEIN COUPLED RECEPTOR"/>
    <property type="match status" value="1"/>
</dbReference>
<proteinExistence type="predicted"/>
<feature type="compositionally biased region" description="Basic and acidic residues" evidence="6">
    <location>
        <begin position="98"/>
        <end position="109"/>
    </location>
</feature>
<evidence type="ECO:0000259" key="9">
    <source>
        <dbReference type="PROSITE" id="PS50221"/>
    </source>
</evidence>
<keyword evidence="4 7" id="KW-0472">Membrane</keyword>
<evidence type="ECO:0000256" key="1">
    <source>
        <dbReference type="ARBA" id="ARBA00004141"/>
    </source>
</evidence>
<evidence type="ECO:0000256" key="8">
    <source>
        <dbReference type="SAM" id="SignalP"/>
    </source>
</evidence>
<feature type="transmembrane region" description="Helical" evidence="7">
    <location>
        <begin position="368"/>
        <end position="392"/>
    </location>
</feature>
<dbReference type="InterPro" id="IPR046338">
    <property type="entry name" value="GAIN_dom_sf"/>
</dbReference>
<keyword evidence="5" id="KW-1015">Disulfide bond</keyword>
<name>A0A3Q2Z6S5_HIPCM</name>
<dbReference type="OMA" id="TLFKGPQ"/>
<keyword evidence="2 7" id="KW-0812">Transmembrane</keyword>
<dbReference type="GO" id="GO:0007189">
    <property type="term" value="P:adenylate cyclase-activating G protein-coupled receptor signaling pathway"/>
    <property type="evidence" value="ECO:0007669"/>
    <property type="project" value="TreeGrafter"/>
</dbReference>
<keyword evidence="8" id="KW-0732">Signal</keyword>
<dbReference type="GO" id="GO:0004930">
    <property type="term" value="F:G protein-coupled receptor activity"/>
    <property type="evidence" value="ECO:0007669"/>
    <property type="project" value="InterPro"/>
</dbReference>
<dbReference type="AlphaFoldDB" id="A0A3Q2Z6S5"/>
<dbReference type="PANTHER" id="PTHR12011:SF285">
    <property type="entry name" value="ADHESION G PROTEIN-COUPLED RECEPTOR G3"/>
    <property type="match status" value="1"/>
</dbReference>
<feature type="region of interest" description="Disordered" evidence="6">
    <location>
        <begin position="97"/>
        <end position="122"/>
    </location>
</feature>
<dbReference type="SMART" id="SM00303">
    <property type="entry name" value="GPS"/>
    <property type="match status" value="1"/>
</dbReference>
<organism evidence="11 12">
    <name type="scientific">Hippocampus comes</name>
    <name type="common">Tiger tail seahorse</name>
    <dbReference type="NCBI Taxonomy" id="109280"/>
    <lineage>
        <taxon>Eukaryota</taxon>
        <taxon>Metazoa</taxon>
        <taxon>Chordata</taxon>
        <taxon>Craniata</taxon>
        <taxon>Vertebrata</taxon>
        <taxon>Euteleostomi</taxon>
        <taxon>Actinopterygii</taxon>
        <taxon>Neopterygii</taxon>
        <taxon>Teleostei</taxon>
        <taxon>Neoteleostei</taxon>
        <taxon>Acanthomorphata</taxon>
        <taxon>Syngnathiaria</taxon>
        <taxon>Syngnathiformes</taxon>
        <taxon>Syngnathoidei</taxon>
        <taxon>Syngnathidae</taxon>
        <taxon>Hippocampus</taxon>
    </lineage>
</organism>
<evidence type="ECO:0000313" key="11">
    <source>
        <dbReference type="Ensembl" id="ENSHCOP00000027581.1"/>
    </source>
</evidence>
<feature type="transmembrane region" description="Helical" evidence="7">
    <location>
        <begin position="430"/>
        <end position="453"/>
    </location>
</feature>
<accession>A0A3Q2Z6S5</accession>
<keyword evidence="3 7" id="KW-1133">Transmembrane helix</keyword>
<dbReference type="GO" id="GO:0007166">
    <property type="term" value="P:cell surface receptor signaling pathway"/>
    <property type="evidence" value="ECO:0007669"/>
    <property type="project" value="InterPro"/>
</dbReference>